<dbReference type="AlphaFoldDB" id="A0A1T4YAC7"/>
<comment type="similarity">
    <text evidence="2">Belongs to the bacterial solute-binding protein 2 family.</text>
</comment>
<proteinExistence type="inferred from homology"/>
<dbReference type="OrthoDB" id="569491at2"/>
<evidence type="ECO:0000313" key="7">
    <source>
        <dbReference type="Proteomes" id="UP000190105"/>
    </source>
</evidence>
<dbReference type="EMBL" id="FUYH01000031">
    <property type="protein sequence ID" value="SKA98762.1"/>
    <property type="molecule type" value="Genomic_DNA"/>
</dbReference>
<dbReference type="RefSeq" id="WP_078697602.1">
    <property type="nucleotide sequence ID" value="NZ_FUYH01000031.1"/>
</dbReference>
<comment type="subcellular location">
    <subcellularLocation>
        <location evidence="1">Cell envelope</location>
    </subcellularLocation>
</comment>
<accession>A0A1T4YAC7</accession>
<evidence type="ECO:0000313" key="6">
    <source>
        <dbReference type="EMBL" id="SKA98762.1"/>
    </source>
</evidence>
<evidence type="ECO:0000256" key="1">
    <source>
        <dbReference type="ARBA" id="ARBA00004196"/>
    </source>
</evidence>
<dbReference type="STRING" id="1147123.SAMN05443428_13112"/>
<feature type="transmembrane region" description="Helical" evidence="4">
    <location>
        <begin position="7"/>
        <end position="29"/>
    </location>
</feature>
<keyword evidence="4" id="KW-1133">Transmembrane helix</keyword>
<dbReference type="InterPro" id="IPR028082">
    <property type="entry name" value="Peripla_BP_I"/>
</dbReference>
<keyword evidence="4" id="KW-0812">Transmembrane</keyword>
<dbReference type="GO" id="GO:0030246">
    <property type="term" value="F:carbohydrate binding"/>
    <property type="evidence" value="ECO:0007669"/>
    <property type="project" value="UniProtKB-ARBA"/>
</dbReference>
<gene>
    <name evidence="6" type="ORF">SAMN05443428_13112</name>
</gene>
<evidence type="ECO:0000256" key="2">
    <source>
        <dbReference type="ARBA" id="ARBA00007639"/>
    </source>
</evidence>
<sequence>MKCNKENIIVALIVAIFLTFNFIIFTSLLDIKPNEEKLKPKIVLISHVYTNPYWQYVKMGAEKAAKERGAIISYEGPNVANAEEGVKLINMAYASKVSGIITYVQEEEKYIKVINKVVDAGIPLLTVDSDAEKSKRIAYIGTNNVQAGVEAAKEMIKRIGHNGNVGIIMGGKSVKNQIERVNGFKEYIEKNSNINVSDIESSDSYLIEAELAAKKILTNNLKIDALLCTSALDGPGAAKAVMNMGLSGKVKIISFDDLPETLEYIEKGIITSTVVQRPYNMGYNSVNIIMNIIEGKKEEGIYYTDVVIVGKENVDEFKKQQGEYKNEQ</sequence>
<dbReference type="GO" id="GO:0030313">
    <property type="term" value="C:cell envelope"/>
    <property type="evidence" value="ECO:0007669"/>
    <property type="project" value="UniProtKB-SubCell"/>
</dbReference>
<dbReference type="InterPro" id="IPR025997">
    <property type="entry name" value="SBP_2_dom"/>
</dbReference>
<organism evidence="6 7">
    <name type="scientific">Caloramator quimbayensis</name>
    <dbReference type="NCBI Taxonomy" id="1147123"/>
    <lineage>
        <taxon>Bacteria</taxon>
        <taxon>Bacillati</taxon>
        <taxon>Bacillota</taxon>
        <taxon>Clostridia</taxon>
        <taxon>Eubacteriales</taxon>
        <taxon>Clostridiaceae</taxon>
        <taxon>Caloramator</taxon>
    </lineage>
</organism>
<protein>
    <submittedName>
        <fullName evidence="6">Monosaccharide ABC transporter substrate-binding protein, CUT2 family</fullName>
    </submittedName>
</protein>
<keyword evidence="7" id="KW-1185">Reference proteome</keyword>
<dbReference type="Gene3D" id="3.40.50.2300">
    <property type="match status" value="2"/>
</dbReference>
<dbReference type="CDD" id="cd06314">
    <property type="entry name" value="PBP1_tmGBP"/>
    <property type="match status" value="1"/>
</dbReference>
<dbReference type="Proteomes" id="UP000190105">
    <property type="component" value="Unassembled WGS sequence"/>
</dbReference>
<dbReference type="PANTHER" id="PTHR46847:SF1">
    <property type="entry name" value="D-ALLOSE-BINDING PERIPLASMIC PROTEIN-RELATED"/>
    <property type="match status" value="1"/>
</dbReference>
<evidence type="ECO:0000256" key="3">
    <source>
        <dbReference type="ARBA" id="ARBA00022729"/>
    </source>
</evidence>
<keyword evidence="3" id="KW-0732">Signal</keyword>
<dbReference type="Pfam" id="PF13407">
    <property type="entry name" value="Peripla_BP_4"/>
    <property type="match status" value="1"/>
</dbReference>
<dbReference type="SUPFAM" id="SSF53822">
    <property type="entry name" value="Periplasmic binding protein-like I"/>
    <property type="match status" value="1"/>
</dbReference>
<evidence type="ECO:0000256" key="4">
    <source>
        <dbReference type="SAM" id="Phobius"/>
    </source>
</evidence>
<evidence type="ECO:0000259" key="5">
    <source>
        <dbReference type="Pfam" id="PF13407"/>
    </source>
</evidence>
<feature type="domain" description="Periplasmic binding protein" evidence="5">
    <location>
        <begin position="42"/>
        <end position="297"/>
    </location>
</feature>
<keyword evidence="4" id="KW-0472">Membrane</keyword>
<reference evidence="7" key="1">
    <citation type="submission" date="2017-02" db="EMBL/GenBank/DDBJ databases">
        <authorList>
            <person name="Varghese N."/>
            <person name="Submissions S."/>
        </authorList>
    </citation>
    <scope>NUCLEOTIDE SEQUENCE [LARGE SCALE GENOMIC DNA]</scope>
    <source>
        <strain evidence="7">USBA 833</strain>
    </source>
</reference>
<dbReference type="PANTHER" id="PTHR46847">
    <property type="entry name" value="D-ALLOSE-BINDING PERIPLASMIC PROTEIN-RELATED"/>
    <property type="match status" value="1"/>
</dbReference>
<name>A0A1T4YAC7_9CLOT</name>